<reference evidence="2" key="1">
    <citation type="journal article" date="2019" name="Int. J. Syst. Evol. Microbiol.">
        <title>The Global Catalogue of Microorganisms (GCM) 10K type strain sequencing project: providing services to taxonomists for standard genome sequencing and annotation.</title>
        <authorList>
            <consortium name="The Broad Institute Genomics Platform"/>
            <consortium name="The Broad Institute Genome Sequencing Center for Infectious Disease"/>
            <person name="Wu L."/>
            <person name="Ma J."/>
        </authorList>
    </citation>
    <scope>NUCLEOTIDE SEQUENCE [LARGE SCALE GENOMIC DNA]</scope>
    <source>
        <strain evidence="2">CCUG 73951</strain>
    </source>
</reference>
<dbReference type="RefSeq" id="WP_289216129.1">
    <property type="nucleotide sequence ID" value="NZ_JAPVRC010000005.1"/>
</dbReference>
<keyword evidence="2" id="KW-1185">Reference proteome</keyword>
<dbReference type="Proteomes" id="UP001596494">
    <property type="component" value="Unassembled WGS sequence"/>
</dbReference>
<dbReference type="EMBL" id="JBHTBY010000001">
    <property type="protein sequence ID" value="MFC7319372.1"/>
    <property type="molecule type" value="Genomic_DNA"/>
</dbReference>
<gene>
    <name evidence="1" type="ORF">ACFQMN_00560</name>
</gene>
<protein>
    <submittedName>
        <fullName evidence="1">Uncharacterized protein</fullName>
    </submittedName>
</protein>
<name>A0ABW2JZR1_9BACI</name>
<comment type="caution">
    <text evidence="1">The sequence shown here is derived from an EMBL/GenBank/DDBJ whole genome shotgun (WGS) entry which is preliminary data.</text>
</comment>
<proteinExistence type="predicted"/>
<evidence type="ECO:0000313" key="1">
    <source>
        <dbReference type="EMBL" id="MFC7319372.1"/>
    </source>
</evidence>
<sequence length="53" mass="6275">MTRRPAPYSWTEEKMNLLKENRRPEGSGFLHFFYTSYNLPAKLLESLSIQVVQ</sequence>
<evidence type="ECO:0000313" key="2">
    <source>
        <dbReference type="Proteomes" id="UP001596494"/>
    </source>
</evidence>
<accession>A0ABW2JZR1</accession>
<organism evidence="1 2">
    <name type="scientific">Halobacillus campisalis</name>
    <dbReference type="NCBI Taxonomy" id="435909"/>
    <lineage>
        <taxon>Bacteria</taxon>
        <taxon>Bacillati</taxon>
        <taxon>Bacillota</taxon>
        <taxon>Bacilli</taxon>
        <taxon>Bacillales</taxon>
        <taxon>Bacillaceae</taxon>
        <taxon>Halobacillus</taxon>
    </lineage>
</organism>